<evidence type="ECO:0000256" key="5">
    <source>
        <dbReference type="ARBA" id="ARBA00023136"/>
    </source>
</evidence>
<reference evidence="14" key="1">
    <citation type="submission" date="2016-01" db="EMBL/GenBank/DDBJ databases">
        <title>Reference transcriptome for the parasite Schistocephalus solidus: insights into the molecular evolution of parasitism.</title>
        <authorList>
            <person name="Hebert F.O."/>
            <person name="Grambauer S."/>
            <person name="Barber I."/>
            <person name="Landry C.R."/>
            <person name="Aubin-Horth N."/>
        </authorList>
    </citation>
    <scope>NUCLEOTIDE SEQUENCE</scope>
</reference>
<dbReference type="GO" id="GO:0043235">
    <property type="term" value="C:receptor complex"/>
    <property type="evidence" value="ECO:0007669"/>
    <property type="project" value="TreeGrafter"/>
</dbReference>
<feature type="transmembrane region" description="Helical" evidence="11">
    <location>
        <begin position="1017"/>
        <end position="1039"/>
    </location>
</feature>
<feature type="non-terminal residue" evidence="14">
    <location>
        <position position="1"/>
    </location>
</feature>
<name>A0A0X3PKW6_SCHSO</name>
<comment type="catalytic activity">
    <reaction evidence="9">
        <text>L-tyrosyl-[protein] + ATP = O-phospho-L-tyrosyl-[protein] + ADP + H(+)</text>
        <dbReference type="Rhea" id="RHEA:10596"/>
        <dbReference type="Rhea" id="RHEA-COMP:10136"/>
        <dbReference type="Rhea" id="RHEA-COMP:20101"/>
        <dbReference type="ChEBI" id="CHEBI:15378"/>
        <dbReference type="ChEBI" id="CHEBI:30616"/>
        <dbReference type="ChEBI" id="CHEBI:46858"/>
        <dbReference type="ChEBI" id="CHEBI:61978"/>
        <dbReference type="ChEBI" id="CHEBI:456216"/>
        <dbReference type="EC" id="2.7.10.1"/>
    </reaction>
</comment>
<dbReference type="Gene3D" id="2.60.40.10">
    <property type="entry name" value="Immunoglobulins"/>
    <property type="match status" value="1"/>
</dbReference>
<evidence type="ECO:0000256" key="6">
    <source>
        <dbReference type="ARBA" id="ARBA00023157"/>
    </source>
</evidence>
<dbReference type="GO" id="GO:0005524">
    <property type="term" value="F:ATP binding"/>
    <property type="evidence" value="ECO:0007669"/>
    <property type="project" value="UniProtKB-UniRule"/>
</dbReference>
<keyword evidence="4 11" id="KW-1133">Transmembrane helix</keyword>
<evidence type="ECO:0000256" key="9">
    <source>
        <dbReference type="ARBA" id="ARBA00051243"/>
    </source>
</evidence>
<keyword evidence="3 11" id="KW-0812">Transmembrane</keyword>
<dbReference type="SUPFAM" id="SSF48726">
    <property type="entry name" value="Immunoglobulin"/>
    <property type="match status" value="1"/>
</dbReference>
<dbReference type="PROSITE" id="PS50835">
    <property type="entry name" value="IG_LIKE"/>
    <property type="match status" value="2"/>
</dbReference>
<dbReference type="Pfam" id="PF07714">
    <property type="entry name" value="PK_Tyr_Ser-Thr"/>
    <property type="match status" value="1"/>
</dbReference>
<evidence type="ECO:0000256" key="2">
    <source>
        <dbReference type="ARBA" id="ARBA00011902"/>
    </source>
</evidence>
<gene>
    <name evidence="14" type="primary">VGFR4</name>
    <name evidence="14" type="ORF">TR113500</name>
</gene>
<dbReference type="Gene3D" id="1.10.510.10">
    <property type="entry name" value="Transferase(Phosphotransferase) domain 1"/>
    <property type="match status" value="1"/>
</dbReference>
<sequence>ISSDESQLFGCDEIQTCIDIIFLLNKVIFFRVFSLLFLLLLLLLFLPMLTPIAAARADEAFNQTHFHELRPGPLTDLFVDLDVRRLHLRCPPTHRTWFLPQTLTPSLQTKRLKLSPDSASSNYLDVTFSVTDASAERAALRGQYTCCPPDRLTRRHLSSSTSRGRLYRMKTPLCCPCCPWPEEESCDQLPWNDSVLFSPGPSCLHVFVYTGAVESTSQQVRPRWGSRFLFPCPLPAPPPPSGGNLPLKIYRQIENIPASRELWFSSRKLAGGHYDPRIGLCSHHRQLGHYFMIHVCEYMDGSKRILKVRPPPAPPSLPPTVRLLLGTQSSQSPLTAVPRLKNEQEAPTFRTTLGSKVALLCEATYTTMIIIQQPPRLCFRWRLVENDTDEDWLPIECLQMKPSLGRRSVYAQHRYHFAVRRPVSVVECEVTEISRATDPQRAAVRLEAINATEKTSQIFSSLIQENGSNYQIFHGTTGDNLTTTLFVHDTSQTELFLTFFSYNEIGTNAGCFDPFRSANETVVHLSRSVDRWVCAVQLPQGVQNMLVTLRQGNLQTNISIYTSPQYSVSGLHGFLNYPFNLSCVQHSVVSRTITEMFAQSLTSIQWLVFTDGVLFLNQSESKSSANLILPPFVSDSALSRAPVLSYTKGRTILLGSQIEESKNIDKLLEELNALRLPNMQTPPRNICVSCEAYHTGWTGRSPLVCQSLDLSDDFFTYPVSSSFLTDAGAPKAPSWLPSMKPIGILGPDPSISFRVTVAHLAYASISRANFTELTVFNGSRLELRCAITLTKDDPGSSSWPLVLHFPNTTEPRALLPVGKVDFFARPLSAEVHLSTEVDNFTASGVYRCLSSSKHPQNITPHGLSLRIKPTMAPVIMEPKFPVRYFIPGELIRLVCRATGTPPPLVVWSMTAQGSVLQTSNETRVLRQCKGQIEQTRLSVVAAAAATTTNSSDNQTPSATVCNLVLSPSNSTHNITVQCVAVNFVGEAKSSLSLVVVFLGSASSKYAQMFHRVVRSSVFWITFPLMFAFCLFIGLATCIYKKSRKIAIAEKLIQMDNLLYARPSKSQLLESSSASYPSNQLFIKQLMPSEEMRKKWCLDRRNLKGLSKPLGTGHYGTVLKGVYVSPNYKNKKSADYSFFVAVKTPSTELSSLTCFRNELLHLIKLSGGPNIVSLIGCIVGVREDMSDSLLLMEFCPNTSLSEYLVRVFHPRHYQGNLVRTFQSVEGTSNTLSTRLSSTTFPYETFSGNTSSGCYVSVLQPQPAGSSILRGLYRDSGLIFSRHRRARTGNSFVYQRIDGDYSTFLMGIAQGIARGLEFLSQNFVIHRDIATRNILLDSRQVPKICDFGLAVTVERDSLATDGTNLPSDADAGCYRIITFAKQLPFRILPPEALSKQMFYLTSDVWEFGLLLWQMFFLETRKPFESIQTSEALLRLLYSTAGDPPDNSSIFPSSSPPTLDRPPAVSSALWTLMCDCWRLEPTQRPSATQVRQRIDDCIALLTSAYAPSEQLDSNSDSVSYQILRRHSVTSEMPELACGEDPSAECLCTSPQPRSYENVGPSNGGDADDYLEARASLCSV</sequence>
<keyword evidence="7 14" id="KW-0675">Receptor</keyword>
<dbReference type="Gene3D" id="3.30.200.20">
    <property type="entry name" value="Phosphorylase Kinase, domain 1"/>
    <property type="match status" value="1"/>
</dbReference>
<dbReference type="InterPro" id="IPR007110">
    <property type="entry name" value="Ig-like_dom"/>
</dbReference>
<dbReference type="InterPro" id="IPR008266">
    <property type="entry name" value="Tyr_kinase_AS"/>
</dbReference>
<evidence type="ECO:0000256" key="11">
    <source>
        <dbReference type="SAM" id="Phobius"/>
    </source>
</evidence>
<comment type="subcellular location">
    <subcellularLocation>
        <location evidence="1">Membrane</location>
        <topology evidence="1">Single-pass membrane protein</topology>
    </subcellularLocation>
</comment>
<dbReference type="GO" id="GO:0007169">
    <property type="term" value="P:cell surface receptor protein tyrosine kinase signaling pathway"/>
    <property type="evidence" value="ECO:0007669"/>
    <property type="project" value="TreeGrafter"/>
</dbReference>
<dbReference type="InterPro" id="IPR011009">
    <property type="entry name" value="Kinase-like_dom_sf"/>
</dbReference>
<dbReference type="InterPro" id="IPR017441">
    <property type="entry name" value="Protein_kinase_ATP_BS"/>
</dbReference>
<feature type="domain" description="Ig-like" evidence="13">
    <location>
        <begin position="869"/>
        <end position="994"/>
    </location>
</feature>
<dbReference type="GO" id="GO:0004714">
    <property type="term" value="F:transmembrane receptor protein tyrosine kinase activity"/>
    <property type="evidence" value="ECO:0007669"/>
    <property type="project" value="UniProtKB-EC"/>
</dbReference>
<organism evidence="14">
    <name type="scientific">Schistocephalus solidus</name>
    <name type="common">Tapeworm</name>
    <dbReference type="NCBI Taxonomy" id="70667"/>
    <lineage>
        <taxon>Eukaryota</taxon>
        <taxon>Metazoa</taxon>
        <taxon>Spiralia</taxon>
        <taxon>Lophotrochozoa</taxon>
        <taxon>Platyhelminthes</taxon>
        <taxon>Cestoda</taxon>
        <taxon>Eucestoda</taxon>
        <taxon>Diphyllobothriidea</taxon>
        <taxon>Diphyllobothriidae</taxon>
        <taxon>Schistocephalus</taxon>
    </lineage>
</organism>
<dbReference type="PANTHER" id="PTHR24416:SF611">
    <property type="entry name" value="TYROSINE-PROTEIN KINASE TRANSMEMBRANE RECEPTOR ROR"/>
    <property type="match status" value="1"/>
</dbReference>
<dbReference type="InterPro" id="IPR001245">
    <property type="entry name" value="Ser-Thr/Tyr_kinase_cat_dom"/>
</dbReference>
<dbReference type="InterPro" id="IPR000719">
    <property type="entry name" value="Prot_kinase_dom"/>
</dbReference>
<protein>
    <recommendedName>
        <fullName evidence="2">receptor protein-tyrosine kinase</fullName>
        <ecNumber evidence="2">2.7.10.1</ecNumber>
    </recommendedName>
</protein>
<dbReference type="SMART" id="SM00219">
    <property type="entry name" value="TyrKc"/>
    <property type="match status" value="1"/>
</dbReference>
<evidence type="ECO:0000256" key="8">
    <source>
        <dbReference type="ARBA" id="ARBA00023180"/>
    </source>
</evidence>
<evidence type="ECO:0000256" key="7">
    <source>
        <dbReference type="ARBA" id="ARBA00023170"/>
    </source>
</evidence>
<evidence type="ECO:0000259" key="13">
    <source>
        <dbReference type="PROSITE" id="PS50835"/>
    </source>
</evidence>
<dbReference type="SUPFAM" id="SSF56112">
    <property type="entry name" value="Protein kinase-like (PK-like)"/>
    <property type="match status" value="1"/>
</dbReference>
<evidence type="ECO:0000313" key="14">
    <source>
        <dbReference type="EMBL" id="JAP52523.1"/>
    </source>
</evidence>
<dbReference type="InterPro" id="IPR020635">
    <property type="entry name" value="Tyr_kinase_cat_dom"/>
</dbReference>
<feature type="transmembrane region" description="Helical" evidence="11">
    <location>
        <begin position="28"/>
        <end position="49"/>
    </location>
</feature>
<accession>A0A0X3PKW6</accession>
<dbReference type="EC" id="2.7.10.1" evidence="2"/>
<feature type="binding site" evidence="10">
    <location>
        <position position="1142"/>
    </location>
    <ligand>
        <name>ATP</name>
        <dbReference type="ChEBI" id="CHEBI:30616"/>
    </ligand>
</feature>
<evidence type="ECO:0000256" key="3">
    <source>
        <dbReference type="ARBA" id="ARBA00022692"/>
    </source>
</evidence>
<keyword evidence="6" id="KW-1015">Disulfide bond</keyword>
<dbReference type="PROSITE" id="PS00107">
    <property type="entry name" value="PROTEIN_KINASE_ATP"/>
    <property type="match status" value="1"/>
</dbReference>
<evidence type="ECO:0000256" key="1">
    <source>
        <dbReference type="ARBA" id="ARBA00004167"/>
    </source>
</evidence>
<evidence type="ECO:0000256" key="10">
    <source>
        <dbReference type="PROSITE-ProRule" id="PRU10141"/>
    </source>
</evidence>
<dbReference type="PROSITE" id="PS00109">
    <property type="entry name" value="PROTEIN_KINASE_TYR"/>
    <property type="match status" value="1"/>
</dbReference>
<evidence type="ECO:0000256" key="4">
    <source>
        <dbReference type="ARBA" id="ARBA00022989"/>
    </source>
</evidence>
<evidence type="ECO:0000259" key="12">
    <source>
        <dbReference type="PROSITE" id="PS50011"/>
    </source>
</evidence>
<dbReference type="InterPro" id="IPR036179">
    <property type="entry name" value="Ig-like_dom_sf"/>
</dbReference>
<dbReference type="PROSITE" id="PS50011">
    <property type="entry name" value="PROTEIN_KINASE_DOM"/>
    <property type="match status" value="1"/>
</dbReference>
<dbReference type="PANTHER" id="PTHR24416">
    <property type="entry name" value="TYROSINE-PROTEIN KINASE RECEPTOR"/>
    <property type="match status" value="1"/>
</dbReference>
<keyword evidence="10" id="KW-0067">ATP-binding</keyword>
<dbReference type="GO" id="GO:0005886">
    <property type="term" value="C:plasma membrane"/>
    <property type="evidence" value="ECO:0007669"/>
    <property type="project" value="TreeGrafter"/>
</dbReference>
<feature type="domain" description="Protein kinase" evidence="12">
    <location>
        <begin position="1103"/>
        <end position="1495"/>
    </location>
</feature>
<dbReference type="EMBL" id="GEEE01010702">
    <property type="protein sequence ID" value="JAP52523.1"/>
    <property type="molecule type" value="Transcribed_RNA"/>
</dbReference>
<keyword evidence="10" id="KW-0547">Nucleotide-binding</keyword>
<keyword evidence="8" id="KW-0325">Glycoprotein</keyword>
<proteinExistence type="predicted"/>
<feature type="domain" description="Ig-like" evidence="13">
    <location>
        <begin position="749"/>
        <end position="859"/>
    </location>
</feature>
<dbReference type="InterPro" id="IPR050122">
    <property type="entry name" value="RTK"/>
</dbReference>
<dbReference type="InterPro" id="IPR013783">
    <property type="entry name" value="Ig-like_fold"/>
</dbReference>
<keyword evidence="5 11" id="KW-0472">Membrane</keyword>